<dbReference type="RefSeq" id="WP_413779364.1">
    <property type="nucleotide sequence ID" value="NZ_JAUOZS010000001.1"/>
</dbReference>
<feature type="compositionally biased region" description="Basic and acidic residues" evidence="1">
    <location>
        <begin position="98"/>
        <end position="114"/>
    </location>
</feature>
<dbReference type="Gene3D" id="1.10.10.1400">
    <property type="entry name" value="Terminase, small subunit, N-terminal DNA-binding domain, HTH motif"/>
    <property type="match status" value="1"/>
</dbReference>
<dbReference type="InterPro" id="IPR005335">
    <property type="entry name" value="Terminase_ssu"/>
</dbReference>
<proteinExistence type="predicted"/>
<dbReference type="Proteomes" id="UP001254848">
    <property type="component" value="Unassembled WGS sequence"/>
</dbReference>
<dbReference type="Pfam" id="PF03592">
    <property type="entry name" value="Terminase_2"/>
    <property type="match status" value="1"/>
</dbReference>
<accession>A0ABU3NYB0</accession>
<evidence type="ECO:0000256" key="1">
    <source>
        <dbReference type="SAM" id="MobiDB-lite"/>
    </source>
</evidence>
<reference evidence="2 3" key="1">
    <citation type="submission" date="2023-07" db="EMBL/GenBank/DDBJ databases">
        <title>The novel representative of Negativicutes class, Anaeroselena agilis gen. nov. sp. nov.</title>
        <authorList>
            <person name="Prokofeva M.I."/>
            <person name="Elcheninov A.G."/>
            <person name="Klyukina A."/>
            <person name="Kublanov I.V."/>
            <person name="Frolov E.N."/>
            <person name="Podosokorskaya O.A."/>
        </authorList>
    </citation>
    <scope>NUCLEOTIDE SEQUENCE [LARGE SCALE GENOMIC DNA]</scope>
    <source>
        <strain evidence="2 3">4137-cl</strain>
    </source>
</reference>
<name>A0ABU3NYB0_9FIRM</name>
<organism evidence="2 3">
    <name type="scientific">Anaeroselena agilis</name>
    <dbReference type="NCBI Taxonomy" id="3063788"/>
    <lineage>
        <taxon>Bacteria</taxon>
        <taxon>Bacillati</taxon>
        <taxon>Bacillota</taxon>
        <taxon>Negativicutes</taxon>
        <taxon>Acetonemataceae</taxon>
        <taxon>Anaeroselena</taxon>
    </lineage>
</organism>
<protein>
    <submittedName>
        <fullName evidence="2">Terminase small subunit</fullName>
    </submittedName>
</protein>
<sequence>MAGGKGLTHRQQAFVREYVSRGNVLQAARAAGVKSPESAGYRMMRNTKVQAAIAEARSGVEAKLAGESAKALAILLNLMENAETDSVRLRAAQEVLDRARGRQGERRDEGEGKQGARMLLDYSDPAAVAARLEELWRRRRSEGTGEGETGDGGGGDAER</sequence>
<comment type="caution">
    <text evidence="2">The sequence shown here is derived from an EMBL/GenBank/DDBJ whole genome shotgun (WGS) entry which is preliminary data.</text>
</comment>
<feature type="compositionally biased region" description="Gly residues" evidence="1">
    <location>
        <begin position="144"/>
        <end position="159"/>
    </location>
</feature>
<evidence type="ECO:0000313" key="3">
    <source>
        <dbReference type="Proteomes" id="UP001254848"/>
    </source>
</evidence>
<feature type="region of interest" description="Disordered" evidence="1">
    <location>
        <begin position="98"/>
        <end position="120"/>
    </location>
</feature>
<keyword evidence="3" id="KW-1185">Reference proteome</keyword>
<evidence type="ECO:0000313" key="2">
    <source>
        <dbReference type="EMBL" id="MDT8900831.1"/>
    </source>
</evidence>
<gene>
    <name evidence="2" type="ORF">Q4T40_06215</name>
</gene>
<feature type="region of interest" description="Disordered" evidence="1">
    <location>
        <begin position="134"/>
        <end position="159"/>
    </location>
</feature>
<dbReference type="InterPro" id="IPR038713">
    <property type="entry name" value="Terminase_Gp1_N_sf"/>
</dbReference>
<dbReference type="EMBL" id="JAUOZS010000001">
    <property type="protein sequence ID" value="MDT8900831.1"/>
    <property type="molecule type" value="Genomic_DNA"/>
</dbReference>